<dbReference type="KEGG" id="aprc:113861802"/>
<dbReference type="Proteomes" id="UP000694853">
    <property type="component" value="Unplaced"/>
</dbReference>
<dbReference type="PANTHER" id="PTHR15663:SF6">
    <property type="entry name" value="COMM DOMAIN-CONTAINING PROTEIN-RELATED"/>
    <property type="match status" value="1"/>
</dbReference>
<dbReference type="GeneID" id="113861802"/>
<name>A0A8B8L5C5_ABRPR</name>
<protein>
    <submittedName>
        <fullName evidence="2">Uncharacterized protein LOC113861802 isoform X1</fullName>
    </submittedName>
</protein>
<reference evidence="2" key="2">
    <citation type="submission" date="2025-08" db="UniProtKB">
        <authorList>
            <consortium name="RefSeq"/>
        </authorList>
    </citation>
    <scope>IDENTIFICATION</scope>
    <source>
        <tissue evidence="2">Young leaves</tissue>
    </source>
</reference>
<dbReference type="PANTHER" id="PTHR15663">
    <property type="entry name" value="COMM DOMAIN-CONTAINING PROTEIN 9"/>
    <property type="match status" value="1"/>
</dbReference>
<dbReference type="OrthoDB" id="1915155at2759"/>
<keyword evidence="1" id="KW-1185">Reference proteome</keyword>
<evidence type="ECO:0000313" key="1">
    <source>
        <dbReference type="Proteomes" id="UP000694853"/>
    </source>
</evidence>
<dbReference type="InterPro" id="IPR037360">
    <property type="entry name" value="COMMD9"/>
</dbReference>
<proteinExistence type="predicted"/>
<organism evidence="1 2">
    <name type="scientific">Abrus precatorius</name>
    <name type="common">Indian licorice</name>
    <name type="synonym">Glycine abrus</name>
    <dbReference type="NCBI Taxonomy" id="3816"/>
    <lineage>
        <taxon>Eukaryota</taxon>
        <taxon>Viridiplantae</taxon>
        <taxon>Streptophyta</taxon>
        <taxon>Embryophyta</taxon>
        <taxon>Tracheophyta</taxon>
        <taxon>Spermatophyta</taxon>
        <taxon>Magnoliopsida</taxon>
        <taxon>eudicotyledons</taxon>
        <taxon>Gunneridae</taxon>
        <taxon>Pentapetalae</taxon>
        <taxon>rosids</taxon>
        <taxon>fabids</taxon>
        <taxon>Fabales</taxon>
        <taxon>Fabaceae</taxon>
        <taxon>Papilionoideae</taxon>
        <taxon>50 kb inversion clade</taxon>
        <taxon>NPAAA clade</taxon>
        <taxon>indigoferoid/millettioid clade</taxon>
        <taxon>Abreae</taxon>
        <taxon>Abrus</taxon>
    </lineage>
</organism>
<sequence length="261" mass="29285">MEEIGVVQLQDELHKLSCIKSEETLERVLCTLWITRKTGLRPSDKSDFQSLLHLPSPSQLEPVLACLRSLIRKCAYQNLTGDELLKLFPPDLPLELQSNLVLLLQKNRDRWKEEISPERVRTNVPSVFLPPWPRHDGDSVPSLDRADLATAPPILPDVTASGLLPCFQCDNIAASDNLENLPCLKSMTWTMENRGSSPSDRVAVISLKLHDYSKSPLGETEVKFQLTRDTLEAMLRSMQYISEQLSAVGTSSGPVNKKQKQ</sequence>
<dbReference type="AlphaFoldDB" id="A0A8B8L5C5"/>
<gene>
    <name evidence="2" type="primary">LOC113861802</name>
</gene>
<dbReference type="RefSeq" id="XP_027350633.1">
    <property type="nucleotide sequence ID" value="XM_027494832.1"/>
</dbReference>
<accession>A0A8B8L5C5</accession>
<evidence type="ECO:0000313" key="2">
    <source>
        <dbReference type="RefSeq" id="XP_027350633.1"/>
    </source>
</evidence>
<reference evidence="1" key="1">
    <citation type="journal article" date="2019" name="Toxins">
        <title>Detection of Abrin-Like and Prepropulchellin-Like Toxin Genes and Transcripts Using Whole Genome Sequencing and Full-Length Transcript Sequencing of Abrus precatorius.</title>
        <authorList>
            <person name="Hovde B.T."/>
            <person name="Daligault H.E."/>
            <person name="Hanschen E.R."/>
            <person name="Kunde Y.A."/>
            <person name="Johnson M.B."/>
            <person name="Starkenburg S.R."/>
            <person name="Johnson S.L."/>
        </authorList>
    </citation>
    <scope>NUCLEOTIDE SEQUENCE [LARGE SCALE GENOMIC DNA]</scope>
</reference>